<feature type="region of interest" description="Disordered" evidence="1">
    <location>
        <begin position="109"/>
        <end position="242"/>
    </location>
</feature>
<dbReference type="AlphaFoldDB" id="A0A183CXJ7"/>
<feature type="region of interest" description="Disordered" evidence="1">
    <location>
        <begin position="30"/>
        <end position="64"/>
    </location>
</feature>
<sequence>MTKNYDQNGASEKMKQLSTAASIVYPVFKKPEEPGHFPLQPYSQRRGSSLALPSTGSRIPRLKSTETIGGVSTARLASAETLARHGVRITSFPHNTGRSEKKLTEASLAHLSHIPRLQRPARRKKSSPRATSADKRVPRTSKEDSTGLPESEETLKASRQKPVLHASKASWHRASPESSAARVASADSLRAHGRSTPPSRISTGLAEKRAQQRSLAEERRQILLDKPTKETPSDRSGNSSKCCSLVIAPKSSSVVQHPSKEYQKTSHKPESALSVAGAKFKPGPSTWIRSSARRSSTKSQVIIYSS</sequence>
<keyword evidence="3" id="KW-1185">Reference proteome</keyword>
<reference evidence="4" key="1">
    <citation type="submission" date="2016-06" db="UniProtKB">
        <authorList>
            <consortium name="WormBaseParasite"/>
        </authorList>
    </citation>
    <scope>IDENTIFICATION</scope>
</reference>
<accession>A0A183CXJ7</accession>
<gene>
    <name evidence="2" type="ORF">GPUH_LOCUS1188</name>
</gene>
<dbReference type="EMBL" id="UYRT01001364">
    <property type="protein sequence ID" value="VDK29546.1"/>
    <property type="molecule type" value="Genomic_DNA"/>
</dbReference>
<dbReference type="WBParaSite" id="GPUH_0000118801-mRNA-1">
    <property type="protein sequence ID" value="GPUH_0000118801-mRNA-1"/>
    <property type="gene ID" value="GPUH_0000118801"/>
</dbReference>
<name>A0A183CXJ7_9BILA</name>
<feature type="compositionally biased region" description="Basic and acidic residues" evidence="1">
    <location>
        <begin position="206"/>
        <end position="233"/>
    </location>
</feature>
<organism evidence="4">
    <name type="scientific">Gongylonema pulchrum</name>
    <dbReference type="NCBI Taxonomy" id="637853"/>
    <lineage>
        <taxon>Eukaryota</taxon>
        <taxon>Metazoa</taxon>
        <taxon>Ecdysozoa</taxon>
        <taxon>Nematoda</taxon>
        <taxon>Chromadorea</taxon>
        <taxon>Rhabditida</taxon>
        <taxon>Spirurina</taxon>
        <taxon>Spiruromorpha</taxon>
        <taxon>Spiruroidea</taxon>
        <taxon>Gongylonematidae</taxon>
        <taxon>Gongylonema</taxon>
    </lineage>
</organism>
<evidence type="ECO:0000313" key="3">
    <source>
        <dbReference type="Proteomes" id="UP000271098"/>
    </source>
</evidence>
<feature type="compositionally biased region" description="Polar residues" evidence="1">
    <location>
        <begin position="297"/>
        <end position="306"/>
    </location>
</feature>
<protein>
    <submittedName>
        <fullName evidence="4">TPX2_importin domain-containing protein</fullName>
    </submittedName>
</protein>
<feature type="compositionally biased region" description="Basic and acidic residues" evidence="1">
    <location>
        <begin position="132"/>
        <end position="145"/>
    </location>
</feature>
<proteinExistence type="predicted"/>
<evidence type="ECO:0000313" key="4">
    <source>
        <dbReference type="WBParaSite" id="GPUH_0000118801-mRNA-1"/>
    </source>
</evidence>
<evidence type="ECO:0000256" key="1">
    <source>
        <dbReference type="SAM" id="MobiDB-lite"/>
    </source>
</evidence>
<feature type="region of interest" description="Disordered" evidence="1">
    <location>
        <begin position="254"/>
        <end position="306"/>
    </location>
</feature>
<dbReference type="Proteomes" id="UP000271098">
    <property type="component" value="Unassembled WGS sequence"/>
</dbReference>
<reference evidence="2 3" key="2">
    <citation type="submission" date="2018-11" db="EMBL/GenBank/DDBJ databases">
        <authorList>
            <consortium name="Pathogen Informatics"/>
        </authorList>
    </citation>
    <scope>NUCLEOTIDE SEQUENCE [LARGE SCALE GENOMIC DNA]</scope>
</reference>
<evidence type="ECO:0000313" key="2">
    <source>
        <dbReference type="EMBL" id="VDK29546.1"/>
    </source>
</evidence>
<feature type="compositionally biased region" description="Polar residues" evidence="1">
    <location>
        <begin position="41"/>
        <end position="57"/>
    </location>
</feature>
<feature type="compositionally biased region" description="Basic and acidic residues" evidence="1">
    <location>
        <begin position="258"/>
        <end position="270"/>
    </location>
</feature>